<keyword evidence="3" id="KW-1185">Reference proteome</keyword>
<evidence type="ECO:0000313" key="3">
    <source>
        <dbReference type="Proteomes" id="UP000030750"/>
    </source>
</evidence>
<sequence>MGASEWFSEGEDATAFWEEMEKLYEEAPEAPPEGEPVDGIQAGGHEEISATLSRRMQEESREKALQDVYILRPVPVP</sequence>
<gene>
    <name evidence="2" type="ORF">EBH_0024190</name>
</gene>
<dbReference type="Proteomes" id="UP000030750">
    <property type="component" value="Unassembled WGS sequence"/>
</dbReference>
<proteinExistence type="predicted"/>
<dbReference type="VEuPathDB" id="ToxoDB:EBH_0024190"/>
<reference evidence="2" key="1">
    <citation type="submission" date="2013-10" db="EMBL/GenBank/DDBJ databases">
        <title>Genomic analysis of the causative agents of coccidiosis in chickens.</title>
        <authorList>
            <person name="Reid A.J."/>
            <person name="Blake D."/>
            <person name="Billington K."/>
            <person name="Browne H."/>
            <person name="Dunn M."/>
            <person name="Hung S."/>
            <person name="Kawahara F."/>
            <person name="Miranda-Saavedra D."/>
            <person name="Mourier T."/>
            <person name="Nagra H."/>
            <person name="Otto T.D."/>
            <person name="Rawlings N."/>
            <person name="Sanchez A."/>
            <person name="Sanders M."/>
            <person name="Subramaniam C."/>
            <person name="Tay Y."/>
            <person name="Dear P."/>
            <person name="Doerig C."/>
            <person name="Gruber A."/>
            <person name="Parkinson J."/>
            <person name="Shirley M."/>
            <person name="Wan K.L."/>
            <person name="Berriman M."/>
            <person name="Tomley F."/>
            <person name="Pain A."/>
        </authorList>
    </citation>
    <scope>NUCLEOTIDE SEQUENCE [LARGE SCALE GENOMIC DNA]</scope>
    <source>
        <strain evidence="2">Houghton</strain>
    </source>
</reference>
<evidence type="ECO:0000256" key="1">
    <source>
        <dbReference type="SAM" id="MobiDB-lite"/>
    </source>
</evidence>
<name>U6LG23_9EIME</name>
<organism evidence="2 3">
    <name type="scientific">Eimeria brunetti</name>
    <dbReference type="NCBI Taxonomy" id="51314"/>
    <lineage>
        <taxon>Eukaryota</taxon>
        <taxon>Sar</taxon>
        <taxon>Alveolata</taxon>
        <taxon>Apicomplexa</taxon>
        <taxon>Conoidasida</taxon>
        <taxon>Coccidia</taxon>
        <taxon>Eucoccidiorida</taxon>
        <taxon>Eimeriorina</taxon>
        <taxon>Eimeriidae</taxon>
        <taxon>Eimeria</taxon>
    </lineage>
</organism>
<evidence type="ECO:0000313" key="2">
    <source>
        <dbReference type="EMBL" id="CDJ49116.1"/>
    </source>
</evidence>
<dbReference type="AlphaFoldDB" id="U6LG23"/>
<accession>U6LG23</accession>
<protein>
    <submittedName>
        <fullName evidence="2">Uncharacterized protein</fullName>
    </submittedName>
</protein>
<dbReference type="EMBL" id="HG711478">
    <property type="protein sequence ID" value="CDJ49116.1"/>
    <property type="molecule type" value="Genomic_DNA"/>
</dbReference>
<reference evidence="2" key="2">
    <citation type="submission" date="2013-10" db="EMBL/GenBank/DDBJ databases">
        <authorList>
            <person name="Aslett M."/>
        </authorList>
    </citation>
    <scope>NUCLEOTIDE SEQUENCE [LARGE SCALE GENOMIC DNA]</scope>
    <source>
        <strain evidence="2">Houghton</strain>
    </source>
</reference>
<feature type="region of interest" description="Disordered" evidence="1">
    <location>
        <begin position="25"/>
        <end position="45"/>
    </location>
</feature>